<dbReference type="EMBL" id="UYIG01000141">
    <property type="protein sequence ID" value="VDG29597.1"/>
    <property type="molecule type" value="Genomic_DNA"/>
</dbReference>
<dbReference type="RefSeq" id="WP_130845208.1">
    <property type="nucleotide sequence ID" value="NZ_BJDY01000004.1"/>
</dbReference>
<sequence>MENTKEEIRSAIRVGNSIGFTIPADMAKSLSIEKGSRLEVKLENGGLSVKKKNDVTQDFMNDLNDTISEYHEALEILRKSDE</sequence>
<reference evidence="2 3" key="1">
    <citation type="submission" date="2018-11" db="EMBL/GenBank/DDBJ databases">
        <authorList>
            <person name="Wuyts S."/>
        </authorList>
    </citation>
    <scope>NUCLEOTIDE SEQUENCE [LARGE SCALE GENOMIC DNA]</scope>
    <source>
        <strain evidence="2">Lactobacillus mudanjiangensis AMBF249</strain>
    </source>
</reference>
<dbReference type="Proteomes" id="UP000289996">
    <property type="component" value="Unassembled WGS sequence"/>
</dbReference>
<organism evidence="2 3">
    <name type="scientific">Lactiplantibacillus mudanjiangensis</name>
    <dbReference type="NCBI Taxonomy" id="1296538"/>
    <lineage>
        <taxon>Bacteria</taxon>
        <taxon>Bacillati</taxon>
        <taxon>Bacillota</taxon>
        <taxon>Bacilli</taxon>
        <taxon>Lactobacillales</taxon>
        <taxon>Lactobacillaceae</taxon>
        <taxon>Lactiplantibacillus</taxon>
    </lineage>
</organism>
<dbReference type="AlphaFoldDB" id="A0A660E619"/>
<evidence type="ECO:0000259" key="1">
    <source>
        <dbReference type="SMART" id="SM00966"/>
    </source>
</evidence>
<dbReference type="SMART" id="SM00966">
    <property type="entry name" value="SpoVT_AbrB"/>
    <property type="match status" value="1"/>
</dbReference>
<evidence type="ECO:0000313" key="3">
    <source>
        <dbReference type="Proteomes" id="UP000289996"/>
    </source>
</evidence>
<dbReference type="Pfam" id="PF04014">
    <property type="entry name" value="MazE_antitoxin"/>
    <property type="match status" value="1"/>
</dbReference>
<dbReference type="SUPFAM" id="SSF89447">
    <property type="entry name" value="AbrB/MazE/MraZ-like"/>
    <property type="match status" value="1"/>
</dbReference>
<evidence type="ECO:0000313" key="2">
    <source>
        <dbReference type="EMBL" id="VDG29597.1"/>
    </source>
</evidence>
<protein>
    <recommendedName>
        <fullName evidence="1">SpoVT-AbrB domain-containing protein</fullName>
    </recommendedName>
</protein>
<dbReference type="GO" id="GO:0003677">
    <property type="term" value="F:DNA binding"/>
    <property type="evidence" value="ECO:0007669"/>
    <property type="project" value="InterPro"/>
</dbReference>
<gene>
    <name evidence="2" type="ORF">MUDAN_MDHGFNIF_01158</name>
</gene>
<feature type="domain" description="SpoVT-AbrB" evidence="1">
    <location>
        <begin position="12"/>
        <end position="57"/>
    </location>
</feature>
<proteinExistence type="predicted"/>
<dbReference type="InterPro" id="IPR007159">
    <property type="entry name" value="SpoVT-AbrB_dom"/>
</dbReference>
<name>A0A660E619_9LACO</name>
<dbReference type="OrthoDB" id="2299374at2"/>
<keyword evidence="3" id="KW-1185">Reference proteome</keyword>
<dbReference type="Gene3D" id="2.10.260.10">
    <property type="match status" value="1"/>
</dbReference>
<accession>A0A660E619</accession>
<dbReference type="InterPro" id="IPR037914">
    <property type="entry name" value="SpoVT-AbrB_sf"/>
</dbReference>